<protein>
    <recommendedName>
        <fullName evidence="2">DUF6534 domain-containing protein</fullName>
    </recommendedName>
</protein>
<feature type="transmembrane region" description="Helical" evidence="1">
    <location>
        <begin position="134"/>
        <end position="153"/>
    </location>
</feature>
<dbReference type="Proteomes" id="UP000298327">
    <property type="component" value="Unassembled WGS sequence"/>
</dbReference>
<dbReference type="InterPro" id="IPR045339">
    <property type="entry name" value="DUF6534"/>
</dbReference>
<feature type="domain" description="DUF6534" evidence="2">
    <location>
        <begin position="261"/>
        <end position="315"/>
    </location>
</feature>
<sequence length="478" mass="53342">MPSAIQFGDSFGALFLANLVTGILSASLWGALCVQLYVYCLIYWKKDTWRLKTLIITVCLLDTAHQVFLSISIYEYLITHWGDSDYVTLINWHSLYRSIFPYPWCKGVSLLVHGPRHVGIKIRGHRHSFMVYRIYMFGKRIWLAIILETAVVAELGELSLFVDYLTRSSTCSAAWGGQLLKDATFVQLASVDNLSIACDAINAYNDIIIALVFAYIMQKQKSGFRRTTNMINKLVRLRLLPRDSESESELCADYPAYFHKIIYSLNTGLITAAFGVAALVSTAVRRDTLIFAFFFFTGGRLYANSLLAIVNLRNHTRRQGDDSQNFTSLSRFQAAHNLSVVISNDENAASGGPGIPLQNILSKDGSEGAIKGDMNTPMALDIKLDTEVTRIANFQSSQVCATSLTRTEKHANRRFGMLLASMPHPQAGRATACEITVTIRGLFAFRADGVSELAPLPRKLRFARLSASCTNQHRFMVL</sequence>
<dbReference type="STRING" id="205917.A0A4Y9XYC6"/>
<dbReference type="OrthoDB" id="3263055at2759"/>
<evidence type="ECO:0000313" key="4">
    <source>
        <dbReference type="Proteomes" id="UP000298327"/>
    </source>
</evidence>
<feature type="non-terminal residue" evidence="3">
    <location>
        <position position="478"/>
    </location>
</feature>
<evidence type="ECO:0000313" key="3">
    <source>
        <dbReference type="EMBL" id="TFY53569.1"/>
    </source>
</evidence>
<keyword evidence="1" id="KW-1133">Transmembrane helix</keyword>
<dbReference type="PANTHER" id="PTHR40465">
    <property type="entry name" value="CHROMOSOME 1, WHOLE GENOME SHOTGUN SEQUENCE"/>
    <property type="match status" value="1"/>
</dbReference>
<dbReference type="Pfam" id="PF20152">
    <property type="entry name" value="DUF6534"/>
    <property type="match status" value="1"/>
</dbReference>
<keyword evidence="4" id="KW-1185">Reference proteome</keyword>
<proteinExistence type="predicted"/>
<accession>A0A4Y9XYC6</accession>
<name>A0A4Y9XYC6_9AGAM</name>
<dbReference type="EMBL" id="SEOQ01001134">
    <property type="protein sequence ID" value="TFY53569.1"/>
    <property type="molecule type" value="Genomic_DNA"/>
</dbReference>
<dbReference type="AlphaFoldDB" id="A0A4Y9XYC6"/>
<evidence type="ECO:0000259" key="2">
    <source>
        <dbReference type="Pfam" id="PF20152"/>
    </source>
</evidence>
<comment type="caution">
    <text evidence="3">The sequence shown here is derived from an EMBL/GenBank/DDBJ whole genome shotgun (WGS) entry which is preliminary data.</text>
</comment>
<keyword evidence="1" id="KW-0812">Transmembrane</keyword>
<dbReference type="PANTHER" id="PTHR40465:SF1">
    <property type="entry name" value="DUF6534 DOMAIN-CONTAINING PROTEIN"/>
    <property type="match status" value="1"/>
</dbReference>
<reference evidence="3 4" key="1">
    <citation type="submission" date="2019-02" db="EMBL/GenBank/DDBJ databases">
        <title>Genome sequencing of the rare red list fungi Dentipellis fragilis.</title>
        <authorList>
            <person name="Buettner E."/>
            <person name="Kellner H."/>
        </authorList>
    </citation>
    <scope>NUCLEOTIDE SEQUENCE [LARGE SCALE GENOMIC DNA]</scope>
    <source>
        <strain evidence="3 4">DSM 105465</strain>
    </source>
</reference>
<gene>
    <name evidence="3" type="ORF">EVG20_g10054</name>
</gene>
<organism evidence="3 4">
    <name type="scientific">Dentipellis fragilis</name>
    <dbReference type="NCBI Taxonomy" id="205917"/>
    <lineage>
        <taxon>Eukaryota</taxon>
        <taxon>Fungi</taxon>
        <taxon>Dikarya</taxon>
        <taxon>Basidiomycota</taxon>
        <taxon>Agaricomycotina</taxon>
        <taxon>Agaricomycetes</taxon>
        <taxon>Russulales</taxon>
        <taxon>Hericiaceae</taxon>
        <taxon>Dentipellis</taxon>
    </lineage>
</organism>
<feature type="transmembrane region" description="Helical" evidence="1">
    <location>
        <begin position="263"/>
        <end position="284"/>
    </location>
</feature>
<feature type="transmembrane region" description="Helical" evidence="1">
    <location>
        <begin position="290"/>
        <end position="310"/>
    </location>
</feature>
<feature type="transmembrane region" description="Helical" evidence="1">
    <location>
        <begin position="12"/>
        <end position="42"/>
    </location>
</feature>
<feature type="transmembrane region" description="Helical" evidence="1">
    <location>
        <begin position="194"/>
        <end position="216"/>
    </location>
</feature>
<evidence type="ECO:0000256" key="1">
    <source>
        <dbReference type="SAM" id="Phobius"/>
    </source>
</evidence>
<keyword evidence="1" id="KW-0472">Membrane</keyword>